<accession>A0ABP7UJ23</accession>
<dbReference type="EMBL" id="BAABCS010000005">
    <property type="protein sequence ID" value="GAA4044717.1"/>
    <property type="molecule type" value="Genomic_DNA"/>
</dbReference>
<dbReference type="Proteomes" id="UP001500426">
    <property type="component" value="Unassembled WGS sequence"/>
</dbReference>
<reference evidence="2" key="1">
    <citation type="journal article" date="2019" name="Int. J. Syst. Evol. Microbiol.">
        <title>The Global Catalogue of Microorganisms (GCM) 10K type strain sequencing project: providing services to taxonomists for standard genome sequencing and annotation.</title>
        <authorList>
            <consortium name="The Broad Institute Genomics Platform"/>
            <consortium name="The Broad Institute Genome Sequencing Center for Infectious Disease"/>
            <person name="Wu L."/>
            <person name="Ma J."/>
        </authorList>
    </citation>
    <scope>NUCLEOTIDE SEQUENCE [LARGE SCALE GENOMIC DNA]</scope>
    <source>
        <strain evidence="2">JCM 17068</strain>
    </source>
</reference>
<name>A0ABP7UJ23_9FLAO</name>
<comment type="caution">
    <text evidence="1">The sequence shown here is derived from an EMBL/GenBank/DDBJ whole genome shotgun (WGS) entry which is preliminary data.</text>
</comment>
<dbReference type="Gene3D" id="2.40.160.50">
    <property type="entry name" value="membrane protein fhac: a member of the omp85/tpsb transporter family"/>
    <property type="match status" value="1"/>
</dbReference>
<proteinExistence type="predicted"/>
<evidence type="ECO:0000313" key="1">
    <source>
        <dbReference type="EMBL" id="GAA4044717.1"/>
    </source>
</evidence>
<organism evidence="1 2">
    <name type="scientific">Flavobacterium chungnamense</name>
    <dbReference type="NCBI Taxonomy" id="706182"/>
    <lineage>
        <taxon>Bacteria</taxon>
        <taxon>Pseudomonadati</taxon>
        <taxon>Bacteroidota</taxon>
        <taxon>Flavobacteriia</taxon>
        <taxon>Flavobacteriales</taxon>
        <taxon>Flavobacteriaceae</taxon>
        <taxon>Flavobacterium</taxon>
    </lineage>
</organism>
<sequence>MKIIGKNDKQTKIIDSVGYSKSFSNAKGVVDECKLFSEKLLKVGFLEQEIIESKKENDSTFLYLYNIGEKTNFIHIYIGKDYAVKNWGIYEVKNDTLKLPFVESEAFLNSTLKQLETKGFSMAKVKLLNIKNKNGLVTADLNVKTEQKRQLNDIVINGYDKFPEGHKKNLKRLYKKRVFNQQNLEKLYKDLEQYRFVKQTKYPEILFSKDSTKVYVYLEKAKANNFDGFIGFSNDENSKVIFNGYLDLTLNNILNSGEKIALYWKSNGEDQKTFNLGLELPYIFKSPIGLKAQLNIFKQDSTFQNTQTSIDLGYYFNYNTRLYLGYQSAESSDINNVNTSTLSDFENQFITSTFEFVDFKQDDFLFPEKSNYSLKIGTGKRESKFQSNSQFFGSLNLKHNLYLNNKNVVNLKTQNFYLQSDDYIINELHRFGGINSIRGFNENSLQGNIFSSILTEYRYILSPNIYVHSIIDYGYFQDKTTDSNGNLLGLGFGFGLLTKNGLFNLIYANGSTNEQAIKLSNSIVHISLKATF</sequence>
<gene>
    <name evidence="1" type="ORF">GCM10022388_07480</name>
</gene>
<evidence type="ECO:0000313" key="2">
    <source>
        <dbReference type="Proteomes" id="UP001500426"/>
    </source>
</evidence>
<protein>
    <submittedName>
        <fullName evidence="1">Membrane protein</fullName>
    </submittedName>
</protein>
<keyword evidence="2" id="KW-1185">Reference proteome</keyword>